<accession>A0A067KXI5</accession>
<reference evidence="5 6" key="1">
    <citation type="journal article" date="2014" name="PLoS ONE">
        <title>Global Analysis of Gene Expression Profiles in Physic Nut (Jatropha curcas L.) Seedlings Exposed to Salt Stress.</title>
        <authorList>
            <person name="Zhang L."/>
            <person name="Zhang C."/>
            <person name="Wu P."/>
            <person name="Chen Y."/>
            <person name="Li M."/>
            <person name="Jiang H."/>
            <person name="Wu G."/>
        </authorList>
    </citation>
    <scope>NUCLEOTIDE SEQUENCE [LARGE SCALE GENOMIC DNA]</scope>
    <source>
        <strain evidence="6">cv. GZQX0401</strain>
        <tissue evidence="5">Young leaves</tissue>
    </source>
</reference>
<dbReference type="KEGG" id="jcu:105631529"/>
<dbReference type="Pfam" id="PF11705">
    <property type="entry name" value="RNA_pol_3_Rpc31"/>
    <property type="match status" value="1"/>
</dbReference>
<organism evidence="5 6">
    <name type="scientific">Jatropha curcas</name>
    <name type="common">Barbados nut</name>
    <dbReference type="NCBI Taxonomy" id="180498"/>
    <lineage>
        <taxon>Eukaryota</taxon>
        <taxon>Viridiplantae</taxon>
        <taxon>Streptophyta</taxon>
        <taxon>Embryophyta</taxon>
        <taxon>Tracheophyta</taxon>
        <taxon>Spermatophyta</taxon>
        <taxon>Magnoliopsida</taxon>
        <taxon>eudicotyledons</taxon>
        <taxon>Gunneridae</taxon>
        <taxon>Pentapetalae</taxon>
        <taxon>rosids</taxon>
        <taxon>fabids</taxon>
        <taxon>Malpighiales</taxon>
        <taxon>Euphorbiaceae</taxon>
        <taxon>Crotonoideae</taxon>
        <taxon>Jatropheae</taxon>
        <taxon>Jatropha</taxon>
    </lineage>
</organism>
<comment type="subcellular location">
    <subcellularLocation>
        <location evidence="1">Nucleus</location>
    </subcellularLocation>
</comment>
<evidence type="ECO:0000256" key="3">
    <source>
        <dbReference type="ARBA" id="ARBA00023242"/>
    </source>
</evidence>
<name>A0A067KXI5_JATCU</name>
<gene>
    <name evidence="5" type="ORF">JCGZ_24846</name>
</gene>
<feature type="region of interest" description="Disordered" evidence="4">
    <location>
        <begin position="144"/>
        <end position="206"/>
    </location>
</feature>
<evidence type="ECO:0000313" key="6">
    <source>
        <dbReference type="Proteomes" id="UP000027138"/>
    </source>
</evidence>
<dbReference type="OrthoDB" id="2018787at2759"/>
<feature type="compositionally biased region" description="Basic and acidic residues" evidence="4">
    <location>
        <begin position="144"/>
        <end position="159"/>
    </location>
</feature>
<evidence type="ECO:0000313" key="5">
    <source>
        <dbReference type="EMBL" id="KDP40847.1"/>
    </source>
</evidence>
<dbReference type="EMBL" id="KK914327">
    <property type="protein sequence ID" value="KDP40847.1"/>
    <property type="molecule type" value="Genomic_DNA"/>
</dbReference>
<keyword evidence="6" id="KW-1185">Reference proteome</keyword>
<feature type="compositionally biased region" description="Acidic residues" evidence="4">
    <location>
        <begin position="160"/>
        <end position="206"/>
    </location>
</feature>
<sequence length="206" mass="24138">MAFRGRGRGRGRFGGGGGFSYARQESFVEFPDIQLPDHKYVKEEKALVFVNSKLQNFWKSSAYYLEDTVSKKSQSMDIERFSDWVKPKNTSKRDQLNHFLLLSSANFPDELVEGAKMEQKRPKKVRWNPDADRKFDFFEKLEQKFQGREDKGEKEKKEGDDDEELDDDEVEGSEEDFSDDDYNQNVDFDDDEDDFNADEVEDEAEM</sequence>
<dbReference type="STRING" id="180498.A0A067KXI5"/>
<keyword evidence="3" id="KW-0539">Nucleus</keyword>
<protein>
    <recommendedName>
        <fullName evidence="7">DNA-directed RNA polymerase III subunit</fullName>
    </recommendedName>
</protein>
<dbReference type="Proteomes" id="UP000027138">
    <property type="component" value="Unassembled WGS sequence"/>
</dbReference>
<proteinExistence type="inferred from homology"/>
<dbReference type="PANTHER" id="PTHR15367">
    <property type="entry name" value="DNA-DIRECTED RNA POLYMERASE III"/>
    <property type="match status" value="1"/>
</dbReference>
<evidence type="ECO:0000256" key="2">
    <source>
        <dbReference type="ARBA" id="ARBA00008352"/>
    </source>
</evidence>
<evidence type="ECO:0000256" key="1">
    <source>
        <dbReference type="ARBA" id="ARBA00004123"/>
    </source>
</evidence>
<comment type="similarity">
    <text evidence="2">Belongs to the eukaryotic RPC7 RNA polymerase subunit family.</text>
</comment>
<dbReference type="AlphaFoldDB" id="A0A067KXI5"/>
<evidence type="ECO:0008006" key="7">
    <source>
        <dbReference type="Google" id="ProtNLM"/>
    </source>
</evidence>
<dbReference type="GO" id="GO:0006383">
    <property type="term" value="P:transcription by RNA polymerase III"/>
    <property type="evidence" value="ECO:0007669"/>
    <property type="project" value="InterPro"/>
</dbReference>
<dbReference type="InterPro" id="IPR024661">
    <property type="entry name" value="RNA_pol_III_Rpc31"/>
</dbReference>
<dbReference type="PANTHER" id="PTHR15367:SF2">
    <property type="entry name" value="DNA-DIRECTED RNA POLYMERASE III SUBUNIT"/>
    <property type="match status" value="1"/>
</dbReference>
<evidence type="ECO:0000256" key="4">
    <source>
        <dbReference type="SAM" id="MobiDB-lite"/>
    </source>
</evidence>
<dbReference type="GO" id="GO:0005666">
    <property type="term" value="C:RNA polymerase III complex"/>
    <property type="evidence" value="ECO:0007669"/>
    <property type="project" value="TreeGrafter"/>
</dbReference>